<keyword evidence="4" id="KW-0175">Coiled coil</keyword>
<evidence type="ECO:0000256" key="3">
    <source>
        <dbReference type="PROSITE-ProRule" id="PRU00175"/>
    </source>
</evidence>
<feature type="transmembrane region" description="Helical" evidence="5">
    <location>
        <begin position="205"/>
        <end position="225"/>
    </location>
</feature>
<keyword evidence="2" id="KW-0862">Zinc</keyword>
<evidence type="ECO:0000256" key="4">
    <source>
        <dbReference type="SAM" id="Coils"/>
    </source>
</evidence>
<sequence>MYRPQCGICQEFIDDNSVLFTIPCGHIQHRQCLLRALSDSQTCPICRQKASQLDAKKVFLNFSPIHYDEESPRTKKLRKKNMNLLARLRSTKLEHENCRVKLEEARQYAKVLEKNYRIASAKEIKSTRTILEAKKRIQNLQLKNSELQKESTNKREKFIETIKKLEEWKQNTYWVAMGFHTCLLIIMLIVQLGGIEYFGISKSTFLSILIFLLIHVSSALIVDGFKYNK</sequence>
<dbReference type="SUPFAM" id="SSF57850">
    <property type="entry name" value="RING/U-box"/>
    <property type="match status" value="1"/>
</dbReference>
<keyword evidence="8" id="KW-1185">Reference proteome</keyword>
<dbReference type="GO" id="GO:0008270">
    <property type="term" value="F:zinc ion binding"/>
    <property type="evidence" value="ECO:0007669"/>
    <property type="project" value="UniProtKB-KW"/>
</dbReference>
<dbReference type="Pfam" id="PF13639">
    <property type="entry name" value="zf-RING_2"/>
    <property type="match status" value="1"/>
</dbReference>
<keyword evidence="1 3" id="KW-0863">Zinc-finger</keyword>
<protein>
    <recommendedName>
        <fullName evidence="6">RING-type domain-containing protein</fullName>
    </recommendedName>
</protein>
<name>A0ABD2X3P0_9HYME</name>
<feature type="domain" description="RING-type" evidence="6">
    <location>
        <begin position="6"/>
        <end position="47"/>
    </location>
</feature>
<keyword evidence="5" id="KW-1133">Transmembrane helix</keyword>
<dbReference type="SMART" id="SM00184">
    <property type="entry name" value="RING"/>
    <property type="match status" value="1"/>
</dbReference>
<gene>
    <name evidence="7" type="ORF">TKK_006605</name>
</gene>
<proteinExistence type="predicted"/>
<evidence type="ECO:0000313" key="8">
    <source>
        <dbReference type="Proteomes" id="UP001627154"/>
    </source>
</evidence>
<feature type="transmembrane region" description="Helical" evidence="5">
    <location>
        <begin position="173"/>
        <end position="193"/>
    </location>
</feature>
<evidence type="ECO:0000256" key="1">
    <source>
        <dbReference type="ARBA" id="ARBA00022771"/>
    </source>
</evidence>
<evidence type="ECO:0000256" key="5">
    <source>
        <dbReference type="SAM" id="Phobius"/>
    </source>
</evidence>
<dbReference type="AlphaFoldDB" id="A0ABD2X3P0"/>
<dbReference type="EMBL" id="JBJJXI010000054">
    <property type="protein sequence ID" value="KAL3399983.1"/>
    <property type="molecule type" value="Genomic_DNA"/>
</dbReference>
<evidence type="ECO:0000313" key="7">
    <source>
        <dbReference type="EMBL" id="KAL3399983.1"/>
    </source>
</evidence>
<evidence type="ECO:0000256" key="2">
    <source>
        <dbReference type="ARBA" id="ARBA00022833"/>
    </source>
</evidence>
<dbReference type="PROSITE" id="PS50089">
    <property type="entry name" value="ZF_RING_2"/>
    <property type="match status" value="1"/>
</dbReference>
<accession>A0ABD2X3P0</accession>
<evidence type="ECO:0000259" key="6">
    <source>
        <dbReference type="PROSITE" id="PS50089"/>
    </source>
</evidence>
<organism evidence="7 8">
    <name type="scientific">Trichogramma kaykai</name>
    <dbReference type="NCBI Taxonomy" id="54128"/>
    <lineage>
        <taxon>Eukaryota</taxon>
        <taxon>Metazoa</taxon>
        <taxon>Ecdysozoa</taxon>
        <taxon>Arthropoda</taxon>
        <taxon>Hexapoda</taxon>
        <taxon>Insecta</taxon>
        <taxon>Pterygota</taxon>
        <taxon>Neoptera</taxon>
        <taxon>Endopterygota</taxon>
        <taxon>Hymenoptera</taxon>
        <taxon>Apocrita</taxon>
        <taxon>Proctotrupomorpha</taxon>
        <taxon>Chalcidoidea</taxon>
        <taxon>Trichogrammatidae</taxon>
        <taxon>Trichogramma</taxon>
    </lineage>
</organism>
<reference evidence="7 8" key="1">
    <citation type="journal article" date="2024" name="bioRxiv">
        <title>A reference genome for Trichogramma kaykai: A tiny desert-dwelling parasitoid wasp with competing sex-ratio distorters.</title>
        <authorList>
            <person name="Culotta J."/>
            <person name="Lindsey A.R."/>
        </authorList>
    </citation>
    <scope>NUCLEOTIDE SEQUENCE [LARGE SCALE GENOMIC DNA]</scope>
    <source>
        <strain evidence="7 8">KSX58</strain>
    </source>
</reference>
<dbReference type="InterPro" id="IPR013083">
    <property type="entry name" value="Znf_RING/FYVE/PHD"/>
</dbReference>
<keyword evidence="5" id="KW-0472">Membrane</keyword>
<comment type="caution">
    <text evidence="7">The sequence shown here is derived from an EMBL/GenBank/DDBJ whole genome shotgun (WGS) entry which is preliminary data.</text>
</comment>
<dbReference type="Gene3D" id="3.30.40.10">
    <property type="entry name" value="Zinc/RING finger domain, C3HC4 (zinc finger)"/>
    <property type="match status" value="1"/>
</dbReference>
<feature type="coiled-coil region" evidence="4">
    <location>
        <begin position="95"/>
        <end position="157"/>
    </location>
</feature>
<dbReference type="InterPro" id="IPR001841">
    <property type="entry name" value="Znf_RING"/>
</dbReference>
<keyword evidence="1 3" id="KW-0479">Metal-binding</keyword>
<dbReference type="Proteomes" id="UP001627154">
    <property type="component" value="Unassembled WGS sequence"/>
</dbReference>
<keyword evidence="5" id="KW-0812">Transmembrane</keyword>